<evidence type="ECO:0000256" key="7">
    <source>
        <dbReference type="ARBA" id="ARBA00029853"/>
    </source>
</evidence>
<comment type="pathway">
    <text evidence="2">Amino-acid biosynthesis; L-cysteine biosynthesis; L-cysteine from L-homocysteine and L-serine: step 2/2.</text>
</comment>
<dbReference type="GO" id="GO:0005737">
    <property type="term" value="C:cytoplasm"/>
    <property type="evidence" value="ECO:0007669"/>
    <property type="project" value="TreeGrafter"/>
</dbReference>
<dbReference type="GO" id="GO:0019343">
    <property type="term" value="P:cysteine biosynthetic process via cystathionine"/>
    <property type="evidence" value="ECO:0007669"/>
    <property type="project" value="TreeGrafter"/>
</dbReference>
<keyword evidence="6" id="KW-0028">Amino-acid biosynthesis</keyword>
<accession>A0A0L1ITE4</accession>
<name>A0A0L1ITE4_ASPN3</name>
<proteinExistence type="inferred from homology"/>
<dbReference type="EC" id="4.4.1.1" evidence="4"/>
<evidence type="ECO:0000256" key="2">
    <source>
        <dbReference type="ARBA" id="ARBA00005038"/>
    </source>
</evidence>
<feature type="non-terminal residue" evidence="9">
    <location>
        <position position="118"/>
    </location>
</feature>
<dbReference type="SUPFAM" id="SSF53383">
    <property type="entry name" value="PLP-dependent transferases"/>
    <property type="match status" value="1"/>
</dbReference>
<comment type="cofactor">
    <cofactor evidence="1 8">
        <name>pyridoxal 5'-phosphate</name>
        <dbReference type="ChEBI" id="CHEBI:597326"/>
    </cofactor>
</comment>
<evidence type="ECO:0000313" key="9">
    <source>
        <dbReference type="EMBL" id="KNG82433.1"/>
    </source>
</evidence>
<dbReference type="GeneID" id="26811691"/>
<comment type="similarity">
    <text evidence="3 8">Belongs to the trans-sulfuration enzymes family.</text>
</comment>
<gene>
    <name evidence="9" type="ORF">ANOM_009887</name>
</gene>
<comment type="caution">
    <text evidence="9">The sequence shown here is derived from an EMBL/GenBank/DDBJ whole genome shotgun (WGS) entry which is preliminary data.</text>
</comment>
<dbReference type="GO" id="GO:0019346">
    <property type="term" value="P:transsulfuration"/>
    <property type="evidence" value="ECO:0007669"/>
    <property type="project" value="InterPro"/>
</dbReference>
<dbReference type="RefSeq" id="XP_015403356.1">
    <property type="nucleotide sequence ID" value="XM_015555143.1"/>
</dbReference>
<dbReference type="AlphaFoldDB" id="A0A0L1ITE4"/>
<evidence type="ECO:0000256" key="6">
    <source>
        <dbReference type="ARBA" id="ARBA00023192"/>
    </source>
</evidence>
<dbReference type="InterPro" id="IPR000277">
    <property type="entry name" value="Cys/Met-Metab_PyrdxlP-dep_enz"/>
</dbReference>
<dbReference type="PANTHER" id="PTHR11808:SF15">
    <property type="entry name" value="CYSTATHIONINE GAMMA-LYASE"/>
    <property type="match status" value="1"/>
</dbReference>
<keyword evidence="6" id="KW-0198">Cysteine biosynthesis</keyword>
<dbReference type="Pfam" id="PF01053">
    <property type="entry name" value="Cys_Met_Meta_PP"/>
    <property type="match status" value="1"/>
</dbReference>
<dbReference type="PANTHER" id="PTHR11808">
    <property type="entry name" value="TRANS-SULFURATION ENZYME FAMILY MEMBER"/>
    <property type="match status" value="1"/>
</dbReference>
<evidence type="ECO:0000313" key="10">
    <source>
        <dbReference type="Proteomes" id="UP000037505"/>
    </source>
</evidence>
<dbReference type="STRING" id="1509407.A0A0L1ITE4"/>
<evidence type="ECO:0000256" key="5">
    <source>
        <dbReference type="ARBA" id="ARBA00022898"/>
    </source>
</evidence>
<dbReference type="Gene3D" id="3.40.640.10">
    <property type="entry name" value="Type I PLP-dependent aspartate aminotransferase-like (Major domain)"/>
    <property type="match status" value="1"/>
</dbReference>
<dbReference type="OrthoDB" id="3512640at2759"/>
<evidence type="ECO:0000256" key="8">
    <source>
        <dbReference type="RuleBase" id="RU362118"/>
    </source>
</evidence>
<organism evidence="9 10">
    <name type="scientific">Aspergillus nomiae NRRL (strain ATCC 15546 / NRRL 13137 / CBS 260.88 / M93)</name>
    <dbReference type="NCBI Taxonomy" id="1509407"/>
    <lineage>
        <taxon>Eukaryota</taxon>
        <taxon>Fungi</taxon>
        <taxon>Dikarya</taxon>
        <taxon>Ascomycota</taxon>
        <taxon>Pezizomycotina</taxon>
        <taxon>Eurotiomycetes</taxon>
        <taxon>Eurotiomycetidae</taxon>
        <taxon>Eurotiales</taxon>
        <taxon>Aspergillaceae</taxon>
        <taxon>Aspergillus</taxon>
        <taxon>Aspergillus subgen. Circumdati</taxon>
    </lineage>
</organism>
<protein>
    <recommendedName>
        <fullName evidence="4">cystathionine gamma-lyase</fullName>
        <ecNumber evidence="4">4.4.1.1</ecNumber>
    </recommendedName>
    <alternativeName>
        <fullName evidence="7">Gamma-cystathionase</fullName>
    </alternativeName>
</protein>
<dbReference type="InterPro" id="IPR015421">
    <property type="entry name" value="PyrdxlP-dep_Trfase_major"/>
</dbReference>
<reference evidence="9 10" key="1">
    <citation type="submission" date="2014-06" db="EMBL/GenBank/DDBJ databases">
        <title>The Genome of the Aflatoxigenic Filamentous Fungus Aspergillus nomius.</title>
        <authorList>
            <person name="Moore M.G."/>
            <person name="Shannon B.M."/>
            <person name="Brian M.M."/>
        </authorList>
    </citation>
    <scope>NUCLEOTIDE SEQUENCE [LARGE SCALE GENOMIC DNA]</scope>
    <source>
        <strain evidence="9 10">NRRL 13137</strain>
    </source>
</reference>
<evidence type="ECO:0000256" key="4">
    <source>
        <dbReference type="ARBA" id="ARBA00012085"/>
    </source>
</evidence>
<evidence type="ECO:0000256" key="3">
    <source>
        <dbReference type="ARBA" id="ARBA00009077"/>
    </source>
</evidence>
<dbReference type="Proteomes" id="UP000037505">
    <property type="component" value="Unassembled WGS sequence"/>
</dbReference>
<dbReference type="GO" id="GO:0030170">
    <property type="term" value="F:pyridoxal phosphate binding"/>
    <property type="evidence" value="ECO:0007669"/>
    <property type="project" value="InterPro"/>
</dbReference>
<sequence length="118" mass="12706">MSNINDGGLPSHDLLLTLRHPQLLDPANNTFSSSYIQKPLMRGADIRLHAAKSYGGDIGNPDVCKALSFSQNAMGTVPGPFSCWLAHRGGKTMHLRALAAARNARIQAETLNSLLVIQ</sequence>
<keyword evidence="5 8" id="KW-0663">Pyridoxal phosphate</keyword>
<evidence type="ECO:0000256" key="1">
    <source>
        <dbReference type="ARBA" id="ARBA00001933"/>
    </source>
</evidence>
<dbReference type="InterPro" id="IPR015424">
    <property type="entry name" value="PyrdxlP-dep_Trfase"/>
</dbReference>
<dbReference type="GO" id="GO:0004123">
    <property type="term" value="F:cystathionine gamma-lyase activity"/>
    <property type="evidence" value="ECO:0007669"/>
    <property type="project" value="TreeGrafter"/>
</dbReference>
<keyword evidence="10" id="KW-1185">Reference proteome</keyword>
<dbReference type="EMBL" id="JNOM01000346">
    <property type="protein sequence ID" value="KNG82433.1"/>
    <property type="molecule type" value="Genomic_DNA"/>
</dbReference>